<keyword evidence="3" id="KW-1185">Reference proteome</keyword>
<dbReference type="RefSeq" id="XP_026608319.1">
    <property type="nucleotide sequence ID" value="XM_026742474.1"/>
</dbReference>
<feature type="compositionally biased region" description="Polar residues" evidence="1">
    <location>
        <begin position="11"/>
        <end position="22"/>
    </location>
</feature>
<accession>A0A3D8T3K2</accession>
<organism evidence="2 3">
    <name type="scientific">Aspergillus mulundensis</name>
    <dbReference type="NCBI Taxonomy" id="1810919"/>
    <lineage>
        <taxon>Eukaryota</taxon>
        <taxon>Fungi</taxon>
        <taxon>Dikarya</taxon>
        <taxon>Ascomycota</taxon>
        <taxon>Pezizomycotina</taxon>
        <taxon>Eurotiomycetes</taxon>
        <taxon>Eurotiomycetidae</taxon>
        <taxon>Eurotiales</taxon>
        <taxon>Aspergillaceae</taxon>
        <taxon>Aspergillus</taxon>
        <taxon>Aspergillus subgen. Nidulantes</taxon>
    </lineage>
</organism>
<dbReference type="GeneID" id="38110828"/>
<dbReference type="AlphaFoldDB" id="A0A3D8T3K2"/>
<feature type="region of interest" description="Disordered" evidence="1">
    <location>
        <begin position="319"/>
        <end position="353"/>
    </location>
</feature>
<protein>
    <submittedName>
        <fullName evidence="2">Uncharacterized protein</fullName>
    </submittedName>
</protein>
<dbReference type="Proteomes" id="UP000256690">
    <property type="component" value="Unassembled WGS sequence"/>
</dbReference>
<feature type="region of interest" description="Disordered" evidence="1">
    <location>
        <begin position="1"/>
        <end position="123"/>
    </location>
</feature>
<evidence type="ECO:0000313" key="3">
    <source>
        <dbReference type="Proteomes" id="UP000256690"/>
    </source>
</evidence>
<feature type="compositionally biased region" description="Polar residues" evidence="1">
    <location>
        <begin position="58"/>
        <end position="71"/>
    </location>
</feature>
<proteinExistence type="predicted"/>
<feature type="compositionally biased region" description="Polar residues" evidence="1">
    <location>
        <begin position="340"/>
        <end position="352"/>
    </location>
</feature>
<dbReference type="EMBL" id="PVWQ01000001">
    <property type="protein sequence ID" value="RDW93136.1"/>
    <property type="molecule type" value="Genomic_DNA"/>
</dbReference>
<gene>
    <name evidence="2" type="ORF">DSM5745_00458</name>
</gene>
<evidence type="ECO:0000256" key="1">
    <source>
        <dbReference type="SAM" id="MobiDB-lite"/>
    </source>
</evidence>
<sequence length="646" mass="70549">MADSCEPNAKPNANGTAPNAPSNPIIISDPPKVVPAYCDLTRDGTPQVERRDRDEENGQGQEVSAIRQETQPADLAPSDPRLRARNTPNTDAVFDRHVVDLTESPQKATHDERRGTFEAGLRSPPPQYCPRYYAGTIDPTAGMRLDRRPDVSLDELLAGIDGRGTQPSETSVVWESATSPITSSAPEVISNPATVTAVFCDLTQGATGDQDAAKEAQSAGAVPASSNPNLHNVSIAPLLDVDSPVVVSAVCELTQNENGVQPSAKDKEQEASLAEQEVQPAMGYSKEREAKDRMNIHSVPAEISGEGKSAVQGEIRPTIDISEPLPDAPDLQPAVKPEPQTENLPGTQTGLSETERRADEFLKWLQHDLAQSKVQSESQKEALPQTCSKALQDAPGVVTEDHPSTQPSQNVEICKAASSLNWLQQEMAQPQVEHTVHEGVHPRTASETLRDAPDFKIEIEPHAEKFGAEATQAEEQPESQQPALKRALPDNEQGTTKEYPASPRTPKKQRIHEHDSYASTKDHFLKCLGEVVRKVKQTSWAIKNATNSMENEFMNGVETDFSLVVENIRRNVEIMHEAIRDLEGYMAKHLDAVAEIRPGANVENIREQARAIVKGAQIIQDAWVQFVKIWEEETASDAQAMEGQGL</sequence>
<feature type="region of interest" description="Disordered" evidence="1">
    <location>
        <begin position="258"/>
        <end position="291"/>
    </location>
</feature>
<feature type="compositionally biased region" description="Low complexity" evidence="1">
    <location>
        <begin position="468"/>
        <end position="483"/>
    </location>
</feature>
<evidence type="ECO:0000313" key="2">
    <source>
        <dbReference type="EMBL" id="RDW93136.1"/>
    </source>
</evidence>
<feature type="region of interest" description="Disordered" evidence="1">
    <location>
        <begin position="468"/>
        <end position="512"/>
    </location>
</feature>
<comment type="caution">
    <text evidence="2">The sequence shown here is derived from an EMBL/GenBank/DDBJ whole genome shotgun (WGS) entry which is preliminary data.</text>
</comment>
<reference evidence="2 3" key="1">
    <citation type="journal article" date="2018" name="IMA Fungus">
        <title>IMA Genome-F 9: Draft genome sequence of Annulohypoxylon stygium, Aspergillus mulundensis, Berkeleyomyces basicola (syn. Thielaviopsis basicola), Ceratocystis smalleyi, two Cercospora beticola strains, Coleophoma cylindrospora, Fusarium fracticaudum, Phialophora cf. hyalina, and Morchella septimelata.</title>
        <authorList>
            <person name="Wingfield B.D."/>
            <person name="Bills G.F."/>
            <person name="Dong Y."/>
            <person name="Huang W."/>
            <person name="Nel W.J."/>
            <person name="Swalarsk-Parry B.S."/>
            <person name="Vaghefi N."/>
            <person name="Wilken P.M."/>
            <person name="An Z."/>
            <person name="de Beer Z.W."/>
            <person name="De Vos L."/>
            <person name="Chen L."/>
            <person name="Duong T.A."/>
            <person name="Gao Y."/>
            <person name="Hammerbacher A."/>
            <person name="Kikkert J.R."/>
            <person name="Li Y."/>
            <person name="Li H."/>
            <person name="Li K."/>
            <person name="Li Q."/>
            <person name="Liu X."/>
            <person name="Ma X."/>
            <person name="Naidoo K."/>
            <person name="Pethybridge S.J."/>
            <person name="Sun J."/>
            <person name="Steenkamp E.T."/>
            <person name="van der Nest M.A."/>
            <person name="van Wyk S."/>
            <person name="Wingfield M.J."/>
            <person name="Xiong C."/>
            <person name="Yue Q."/>
            <person name="Zhang X."/>
        </authorList>
    </citation>
    <scope>NUCLEOTIDE SEQUENCE [LARGE SCALE GENOMIC DNA]</scope>
    <source>
        <strain evidence="2 3">DSM 5745</strain>
    </source>
</reference>
<name>A0A3D8T3K2_9EURO</name>